<dbReference type="Proteomes" id="UP001597369">
    <property type="component" value="Unassembled WGS sequence"/>
</dbReference>
<protein>
    <recommendedName>
        <fullName evidence="4">DUF4367 domain-containing protein</fullName>
    </recommendedName>
</protein>
<organism evidence="2 3">
    <name type="scientific">Pontibacter silvestris</name>
    <dbReference type="NCBI Taxonomy" id="2305183"/>
    <lineage>
        <taxon>Bacteria</taxon>
        <taxon>Pseudomonadati</taxon>
        <taxon>Bacteroidota</taxon>
        <taxon>Cytophagia</taxon>
        <taxon>Cytophagales</taxon>
        <taxon>Hymenobacteraceae</taxon>
        <taxon>Pontibacter</taxon>
    </lineage>
</organism>
<feature type="signal peptide" evidence="1">
    <location>
        <begin position="1"/>
        <end position="21"/>
    </location>
</feature>
<accession>A0ABW4X3A9</accession>
<comment type="caution">
    <text evidence="2">The sequence shown here is derived from an EMBL/GenBank/DDBJ whole genome shotgun (WGS) entry which is preliminary data.</text>
</comment>
<name>A0ABW4X3A9_9BACT</name>
<reference evidence="3" key="1">
    <citation type="journal article" date="2019" name="Int. J. Syst. Evol. Microbiol.">
        <title>The Global Catalogue of Microorganisms (GCM) 10K type strain sequencing project: providing services to taxonomists for standard genome sequencing and annotation.</title>
        <authorList>
            <consortium name="The Broad Institute Genomics Platform"/>
            <consortium name="The Broad Institute Genome Sequencing Center for Infectious Disease"/>
            <person name="Wu L."/>
            <person name="Ma J."/>
        </authorList>
    </citation>
    <scope>NUCLEOTIDE SEQUENCE [LARGE SCALE GENOMIC DNA]</scope>
    <source>
        <strain evidence="3">JCM 16545</strain>
    </source>
</reference>
<proteinExistence type="predicted"/>
<evidence type="ECO:0000256" key="1">
    <source>
        <dbReference type="SAM" id="SignalP"/>
    </source>
</evidence>
<dbReference type="EMBL" id="JBHUHV010000062">
    <property type="protein sequence ID" value="MFD2069469.1"/>
    <property type="molecule type" value="Genomic_DNA"/>
</dbReference>
<keyword evidence="1" id="KW-0732">Signal</keyword>
<keyword evidence="3" id="KW-1185">Reference proteome</keyword>
<feature type="chain" id="PRO_5046361847" description="DUF4367 domain-containing protein" evidence="1">
    <location>
        <begin position="22"/>
        <end position="151"/>
    </location>
</feature>
<evidence type="ECO:0000313" key="3">
    <source>
        <dbReference type="Proteomes" id="UP001597369"/>
    </source>
</evidence>
<sequence length="151" mass="17196">MKKALLTFILVLMLLPTLSYAQAIKEGRSDKIELPCLYIKDTLRFNLPKGSKKENVFWYGEGFIQSYTLENGAELRIICGGLHVIPALTGKQYIVTSINGKKRRGKVRKSNLFWREEDFLGIIVLYTNASEEDKNVLDKIIDGISVQVEKK</sequence>
<dbReference type="RefSeq" id="WP_229962583.1">
    <property type="nucleotide sequence ID" value="NZ_JAJJWI010000026.1"/>
</dbReference>
<evidence type="ECO:0000313" key="2">
    <source>
        <dbReference type="EMBL" id="MFD2069469.1"/>
    </source>
</evidence>
<evidence type="ECO:0008006" key="4">
    <source>
        <dbReference type="Google" id="ProtNLM"/>
    </source>
</evidence>
<gene>
    <name evidence="2" type="ORF">ACFSKU_21485</name>
</gene>